<name>A0A392V8P7_9FABA</name>
<organism evidence="1 2">
    <name type="scientific">Trifolium medium</name>
    <dbReference type="NCBI Taxonomy" id="97028"/>
    <lineage>
        <taxon>Eukaryota</taxon>
        <taxon>Viridiplantae</taxon>
        <taxon>Streptophyta</taxon>
        <taxon>Embryophyta</taxon>
        <taxon>Tracheophyta</taxon>
        <taxon>Spermatophyta</taxon>
        <taxon>Magnoliopsida</taxon>
        <taxon>eudicotyledons</taxon>
        <taxon>Gunneridae</taxon>
        <taxon>Pentapetalae</taxon>
        <taxon>rosids</taxon>
        <taxon>fabids</taxon>
        <taxon>Fabales</taxon>
        <taxon>Fabaceae</taxon>
        <taxon>Papilionoideae</taxon>
        <taxon>50 kb inversion clade</taxon>
        <taxon>NPAAA clade</taxon>
        <taxon>Hologalegina</taxon>
        <taxon>IRL clade</taxon>
        <taxon>Trifolieae</taxon>
        <taxon>Trifolium</taxon>
    </lineage>
</organism>
<dbReference type="AlphaFoldDB" id="A0A392V8P7"/>
<sequence length="57" mass="6442">GDKQRPSHRMLASNWRLLAITCDNVASPRPGTLKNVAWRLQERRPTTARRAECSVAV</sequence>
<evidence type="ECO:0000313" key="2">
    <source>
        <dbReference type="Proteomes" id="UP000265520"/>
    </source>
</evidence>
<reference evidence="1 2" key="1">
    <citation type="journal article" date="2018" name="Front. Plant Sci.">
        <title>Red Clover (Trifolium pratense) and Zigzag Clover (T. medium) - A Picture of Genomic Similarities and Differences.</title>
        <authorList>
            <person name="Dluhosova J."/>
            <person name="Istvanek J."/>
            <person name="Nedelnik J."/>
            <person name="Repkova J."/>
        </authorList>
    </citation>
    <scope>NUCLEOTIDE SEQUENCE [LARGE SCALE GENOMIC DNA]</scope>
    <source>
        <strain evidence="2">cv. 10/8</strain>
        <tissue evidence="1">Leaf</tissue>
    </source>
</reference>
<feature type="non-terminal residue" evidence="1">
    <location>
        <position position="1"/>
    </location>
</feature>
<accession>A0A392V8P7</accession>
<dbReference type="Proteomes" id="UP000265520">
    <property type="component" value="Unassembled WGS sequence"/>
</dbReference>
<protein>
    <submittedName>
        <fullName evidence="1">Uncharacterized protein</fullName>
    </submittedName>
</protein>
<proteinExistence type="predicted"/>
<evidence type="ECO:0000313" key="1">
    <source>
        <dbReference type="EMBL" id="MCI84676.1"/>
    </source>
</evidence>
<dbReference type="EMBL" id="LXQA011096642">
    <property type="protein sequence ID" value="MCI84676.1"/>
    <property type="molecule type" value="Genomic_DNA"/>
</dbReference>
<comment type="caution">
    <text evidence="1">The sequence shown here is derived from an EMBL/GenBank/DDBJ whole genome shotgun (WGS) entry which is preliminary data.</text>
</comment>
<keyword evidence="2" id="KW-1185">Reference proteome</keyword>